<organism evidence="1">
    <name type="scientific">marine sediment metagenome</name>
    <dbReference type="NCBI Taxonomy" id="412755"/>
    <lineage>
        <taxon>unclassified sequences</taxon>
        <taxon>metagenomes</taxon>
        <taxon>ecological metagenomes</taxon>
    </lineage>
</organism>
<dbReference type="EMBL" id="BARS01019611">
    <property type="protein sequence ID" value="GAF92816.1"/>
    <property type="molecule type" value="Genomic_DNA"/>
</dbReference>
<name>X0U0A6_9ZZZZ</name>
<dbReference type="AlphaFoldDB" id="X0U0A6"/>
<evidence type="ECO:0000313" key="1">
    <source>
        <dbReference type="EMBL" id="GAF92816.1"/>
    </source>
</evidence>
<evidence type="ECO:0008006" key="2">
    <source>
        <dbReference type="Google" id="ProtNLM"/>
    </source>
</evidence>
<reference evidence="1" key="1">
    <citation type="journal article" date="2014" name="Front. Microbiol.">
        <title>High frequency of phylogenetically diverse reductive dehalogenase-homologous genes in deep subseafloor sedimentary metagenomes.</title>
        <authorList>
            <person name="Kawai M."/>
            <person name="Futagami T."/>
            <person name="Toyoda A."/>
            <person name="Takaki Y."/>
            <person name="Nishi S."/>
            <person name="Hori S."/>
            <person name="Arai W."/>
            <person name="Tsubouchi T."/>
            <person name="Morono Y."/>
            <person name="Uchiyama I."/>
            <person name="Ito T."/>
            <person name="Fujiyama A."/>
            <person name="Inagaki F."/>
            <person name="Takami H."/>
        </authorList>
    </citation>
    <scope>NUCLEOTIDE SEQUENCE</scope>
    <source>
        <strain evidence="1">Expedition CK06-06</strain>
    </source>
</reference>
<comment type="caution">
    <text evidence="1">The sequence shown here is derived from an EMBL/GenBank/DDBJ whole genome shotgun (WGS) entry which is preliminary data.</text>
</comment>
<sequence>MKSTDREIRTALHKGTLSELKKKFTETKIIEELGLCQGDVRIDVVAVNGYLHGFEIKSESDDLRRLPTQIKYYNKILDTITIVIGKKHFSKIKEIIPEWWGIIVAEKK</sequence>
<gene>
    <name evidence="1" type="ORF">S01H1_31750</name>
</gene>
<protein>
    <recommendedName>
        <fullName evidence="2">VRR-NUC domain-containing protein</fullName>
    </recommendedName>
</protein>
<proteinExistence type="predicted"/>
<dbReference type="NCBIfam" id="NF033832">
    <property type="entry name" value="sce7726_fam"/>
    <property type="match status" value="1"/>
</dbReference>
<feature type="non-terminal residue" evidence="1">
    <location>
        <position position="108"/>
    </location>
</feature>
<dbReference type="InterPro" id="IPR047729">
    <property type="entry name" value="Sce7726-like"/>
</dbReference>
<accession>X0U0A6</accession>